<evidence type="ECO:0000259" key="1">
    <source>
        <dbReference type="Pfam" id="PF13191"/>
    </source>
</evidence>
<dbReference type="Pfam" id="PF13191">
    <property type="entry name" value="AAA_16"/>
    <property type="match status" value="1"/>
</dbReference>
<feature type="domain" description="Orc1-like AAA ATPase" evidence="1">
    <location>
        <begin position="193"/>
        <end position="317"/>
    </location>
</feature>
<dbReference type="InterPro" id="IPR041664">
    <property type="entry name" value="AAA_16"/>
</dbReference>
<proteinExistence type="predicted"/>
<gene>
    <name evidence="3" type="ORF">FB45DRAFT_1143274</name>
</gene>
<keyword evidence="4" id="KW-1185">Reference proteome</keyword>
<dbReference type="PANTHER" id="PTHR47691:SF3">
    <property type="entry name" value="HTH-TYPE TRANSCRIPTIONAL REGULATOR RV0890C-RELATED"/>
    <property type="match status" value="1"/>
</dbReference>
<dbReference type="PANTHER" id="PTHR47691">
    <property type="entry name" value="REGULATOR-RELATED"/>
    <property type="match status" value="1"/>
</dbReference>
<dbReference type="InterPro" id="IPR027417">
    <property type="entry name" value="P-loop_NTPase"/>
</dbReference>
<sequence>MMTPSAALVKAEQGTGGKPVLAYTNIAVSTLKVIAEGVGPSIPFLQTIAGISSSILTLAQSVKSNKEQCMRVVSRVNVILSVILDLCIEADGSSNVSPEILRDIGEFADTLQKVHSFIEAQQSSSSFKRIFRQGAQFKACEDGLDRAFSVFELLHEQESEFASDAVSQISKSTFSFGSSATSFDLLPGKPKIFYGREEELQELVQLLLQRPTRAAVLGPGGIGKTSLATSALHHPDICTKYAQLFFISCESVANREDLIASLASHVGLPPARNPLKAVLRRLAEYASVMVVLDNLETCWEPSDSRDPIEDLLSLLTDVETLGLLITMRGAERPGKLTDNLPLAISLVANIAAFEGHDAVLSRWQEQKTTLFSDGSDRRSNLDVSIQLSLSSPRMLQSPGAHQLLSLLSLLPEGISEADLMQCKLPIADLSVCKTTLIRTSLAYIDHGKRLRVLVPIREYFKQYSPPMPVLSRHLRSHFHRLIVLWQDYQYVSSMGIAQRITSNVGNFQAVLTQGLNLDEPDVVETVHGIIMLDSFFRVSGRRTSGLLTQLPPYMDKIDDHRLHGTYLTEVFRSHQYCRVSDPEGLAEQGISHWRAVGDAAGEDIPRALECLEEGLRLSKRAKNASVQCMIMREISQTHWQQGRYSEAQAIAQEMGQLAQIHGLLLDEARAIRCDLLCRVSLGDLAPCIALSAEARSILEFCGFQSGPLYLSLINSDASVHLMKTEYAEAKALYTRISQDNSPIPRAYDHINLAFIEIELNSESMEQARRHLKEAKAFFESIGGVTGLAYHDIALAYADIRDGLLPEARSALQRVLANNPGNEPDITILCLTRLGDITCQLLDERATLGCALGLLGVSLRGKNKPIIHDALRLLGYIFVAQHDDETGLSLFQLALEGLTAMDIHRSKGDCLLGMGDIFYRRRDREQAMEHWNAARPCFARSLGMKAGAKVDERIRECHECLCTKNSNSSMYLRGAEKL</sequence>
<reference evidence="3" key="1">
    <citation type="submission" date="2023-03" db="EMBL/GenBank/DDBJ databases">
        <title>Massive genome expansion in bonnet fungi (Mycena s.s.) driven by repeated elements and novel gene families across ecological guilds.</title>
        <authorList>
            <consortium name="Lawrence Berkeley National Laboratory"/>
            <person name="Harder C.B."/>
            <person name="Miyauchi S."/>
            <person name="Viragh M."/>
            <person name="Kuo A."/>
            <person name="Thoen E."/>
            <person name="Andreopoulos B."/>
            <person name="Lu D."/>
            <person name="Skrede I."/>
            <person name="Drula E."/>
            <person name="Henrissat B."/>
            <person name="Morin E."/>
            <person name="Kohler A."/>
            <person name="Barry K."/>
            <person name="LaButti K."/>
            <person name="Morin E."/>
            <person name="Salamov A."/>
            <person name="Lipzen A."/>
            <person name="Mereny Z."/>
            <person name="Hegedus B."/>
            <person name="Baldrian P."/>
            <person name="Stursova M."/>
            <person name="Weitz H."/>
            <person name="Taylor A."/>
            <person name="Grigoriev I.V."/>
            <person name="Nagy L.G."/>
            <person name="Martin F."/>
            <person name="Kauserud H."/>
        </authorList>
    </citation>
    <scope>NUCLEOTIDE SEQUENCE</scope>
    <source>
        <strain evidence="3">9284</strain>
    </source>
</reference>
<dbReference type="InterPro" id="IPR011990">
    <property type="entry name" value="TPR-like_helical_dom_sf"/>
</dbReference>
<dbReference type="CDD" id="cd21037">
    <property type="entry name" value="MLKL_NTD"/>
    <property type="match status" value="1"/>
</dbReference>
<dbReference type="InterPro" id="IPR036537">
    <property type="entry name" value="Adaptor_Cbl_N_dom_sf"/>
</dbReference>
<dbReference type="SUPFAM" id="SSF48452">
    <property type="entry name" value="TPR-like"/>
    <property type="match status" value="1"/>
</dbReference>
<dbReference type="Pfam" id="PF22215">
    <property type="entry name" value="MLKL_N"/>
    <property type="match status" value="1"/>
</dbReference>
<evidence type="ECO:0000259" key="2">
    <source>
        <dbReference type="Pfam" id="PF22215"/>
    </source>
</evidence>
<accession>A0AAD7C008</accession>
<dbReference type="GO" id="GO:0007166">
    <property type="term" value="P:cell surface receptor signaling pathway"/>
    <property type="evidence" value="ECO:0007669"/>
    <property type="project" value="InterPro"/>
</dbReference>
<evidence type="ECO:0000313" key="4">
    <source>
        <dbReference type="Proteomes" id="UP001221142"/>
    </source>
</evidence>
<dbReference type="InterPro" id="IPR059179">
    <property type="entry name" value="MLKL-like_MCAfunc"/>
</dbReference>
<dbReference type="AlphaFoldDB" id="A0AAD7C008"/>
<comment type="caution">
    <text evidence="3">The sequence shown here is derived from an EMBL/GenBank/DDBJ whole genome shotgun (WGS) entry which is preliminary data.</text>
</comment>
<dbReference type="EMBL" id="JARKIF010000007">
    <property type="protein sequence ID" value="KAJ7635206.1"/>
    <property type="molecule type" value="Genomic_DNA"/>
</dbReference>
<name>A0AAD7C008_9AGAR</name>
<dbReference type="Gene3D" id="3.40.50.300">
    <property type="entry name" value="P-loop containing nucleotide triphosphate hydrolases"/>
    <property type="match status" value="1"/>
</dbReference>
<dbReference type="Gene3D" id="1.20.930.20">
    <property type="entry name" value="Adaptor protein Cbl, N-terminal domain"/>
    <property type="match status" value="1"/>
</dbReference>
<feature type="domain" description="Mixed lineage kinase" evidence="2">
    <location>
        <begin position="46"/>
        <end position="154"/>
    </location>
</feature>
<dbReference type="Gene3D" id="1.25.40.10">
    <property type="entry name" value="Tetratricopeptide repeat domain"/>
    <property type="match status" value="1"/>
</dbReference>
<evidence type="ECO:0000313" key="3">
    <source>
        <dbReference type="EMBL" id="KAJ7635206.1"/>
    </source>
</evidence>
<dbReference type="Proteomes" id="UP001221142">
    <property type="component" value="Unassembled WGS sequence"/>
</dbReference>
<protein>
    <recommendedName>
        <fullName evidence="5">AAA+ ATPase domain-containing protein</fullName>
    </recommendedName>
</protein>
<dbReference type="SUPFAM" id="SSF52540">
    <property type="entry name" value="P-loop containing nucleoside triphosphate hydrolases"/>
    <property type="match status" value="1"/>
</dbReference>
<dbReference type="InterPro" id="IPR054000">
    <property type="entry name" value="MLKL_N"/>
</dbReference>
<evidence type="ECO:0008006" key="5">
    <source>
        <dbReference type="Google" id="ProtNLM"/>
    </source>
</evidence>
<organism evidence="3 4">
    <name type="scientific">Roridomyces roridus</name>
    <dbReference type="NCBI Taxonomy" id="1738132"/>
    <lineage>
        <taxon>Eukaryota</taxon>
        <taxon>Fungi</taxon>
        <taxon>Dikarya</taxon>
        <taxon>Basidiomycota</taxon>
        <taxon>Agaricomycotina</taxon>
        <taxon>Agaricomycetes</taxon>
        <taxon>Agaricomycetidae</taxon>
        <taxon>Agaricales</taxon>
        <taxon>Marasmiineae</taxon>
        <taxon>Mycenaceae</taxon>
        <taxon>Roridomyces</taxon>
    </lineage>
</organism>